<reference evidence="2" key="1">
    <citation type="submission" date="2025-08" db="UniProtKB">
        <authorList>
            <consortium name="RefSeq"/>
        </authorList>
    </citation>
    <scope>IDENTIFICATION</scope>
    <source>
        <tissue evidence="2">Fruit stalk</tissue>
    </source>
</reference>
<dbReference type="Proteomes" id="UP000515121">
    <property type="component" value="Unplaced"/>
</dbReference>
<sequence length="105" mass="11865">MDYLKTVIPSQLLLVRGSNLVIINPGAANDISRCLLWTQRHHQTWPQIRTDILTKPIDLLMLNRLKESYCEIQEGELDAVAIVHSYEDAMPAGSHKTRLTALNVS</sequence>
<protein>
    <submittedName>
        <fullName evidence="2">Actin-related protein 9-like</fullName>
    </submittedName>
</protein>
<dbReference type="GeneID" id="111279851"/>
<evidence type="ECO:0000313" key="2">
    <source>
        <dbReference type="RefSeq" id="XP_022722649.1"/>
    </source>
</evidence>
<dbReference type="RefSeq" id="XP_022722649.1">
    <property type="nucleotide sequence ID" value="XM_022866914.1"/>
</dbReference>
<dbReference type="AlphaFoldDB" id="A0A6P5X2S7"/>
<accession>A0A6P5X2S7</accession>
<keyword evidence="1" id="KW-1185">Reference proteome</keyword>
<evidence type="ECO:0000313" key="1">
    <source>
        <dbReference type="Proteomes" id="UP000515121"/>
    </source>
</evidence>
<name>A0A6P5X2S7_DURZI</name>
<gene>
    <name evidence="2" type="primary">LOC111279851</name>
</gene>
<proteinExistence type="predicted"/>
<dbReference type="OrthoDB" id="5572108at2759"/>
<organism evidence="1 2">
    <name type="scientific">Durio zibethinus</name>
    <name type="common">Durian</name>
    <dbReference type="NCBI Taxonomy" id="66656"/>
    <lineage>
        <taxon>Eukaryota</taxon>
        <taxon>Viridiplantae</taxon>
        <taxon>Streptophyta</taxon>
        <taxon>Embryophyta</taxon>
        <taxon>Tracheophyta</taxon>
        <taxon>Spermatophyta</taxon>
        <taxon>Magnoliopsida</taxon>
        <taxon>eudicotyledons</taxon>
        <taxon>Gunneridae</taxon>
        <taxon>Pentapetalae</taxon>
        <taxon>rosids</taxon>
        <taxon>malvids</taxon>
        <taxon>Malvales</taxon>
        <taxon>Malvaceae</taxon>
        <taxon>Helicteroideae</taxon>
        <taxon>Durio</taxon>
    </lineage>
</organism>
<dbReference type="KEGG" id="dzi:111279851"/>